<dbReference type="PANTHER" id="PTHR48100:SF66">
    <property type="entry name" value="BROAD-SPECIFICITY PHOSPHATASE YOR283W"/>
    <property type="match status" value="1"/>
</dbReference>
<evidence type="ECO:0000313" key="2">
    <source>
        <dbReference type="Proteomes" id="UP000177798"/>
    </source>
</evidence>
<dbReference type="InterPro" id="IPR050275">
    <property type="entry name" value="PGM_Phosphatase"/>
</dbReference>
<dbReference type="VEuPathDB" id="FungiDB:sscle_13g092650"/>
<proteinExistence type="predicted"/>
<dbReference type="PANTHER" id="PTHR48100">
    <property type="entry name" value="BROAD-SPECIFICITY PHOSPHATASE YOR283W-RELATED"/>
    <property type="match status" value="1"/>
</dbReference>
<protein>
    <recommendedName>
        <fullName evidence="3">Phosphoglycerate mutase</fullName>
    </recommendedName>
</protein>
<dbReference type="SUPFAM" id="SSF53254">
    <property type="entry name" value="Phosphoglycerate mutase-like"/>
    <property type="match status" value="1"/>
</dbReference>
<dbReference type="Gene3D" id="3.40.50.1240">
    <property type="entry name" value="Phosphoglycerate mutase-like"/>
    <property type="match status" value="1"/>
</dbReference>
<dbReference type="CDD" id="cd07067">
    <property type="entry name" value="HP_PGM_like"/>
    <property type="match status" value="1"/>
</dbReference>
<dbReference type="Pfam" id="PF00300">
    <property type="entry name" value="His_Phos_1"/>
    <property type="match status" value="1"/>
</dbReference>
<name>A0A1D9QHS7_SCLS1</name>
<dbReference type="AlphaFoldDB" id="A0A1D9QHS7"/>
<reference evidence="2" key="1">
    <citation type="journal article" date="2017" name="Genome Biol. Evol.">
        <title>The complete genome sequence of the phytopathogenic fungus Sclerotinia sclerotiorum reveals insights into the genome architecture of broad host range pathogens.</title>
        <authorList>
            <person name="Derbyshire M."/>
            <person name="Denton-Giles M."/>
            <person name="Hegedus D."/>
            <person name="Seifbarghy S."/>
            <person name="Rollins J."/>
            <person name="van Kan J."/>
            <person name="Seidl M.F."/>
            <person name="Faino L."/>
            <person name="Mbengue M."/>
            <person name="Navaud O."/>
            <person name="Raffaele S."/>
            <person name="Hammond-Kosack K."/>
            <person name="Heard S."/>
            <person name="Oliver R."/>
        </authorList>
    </citation>
    <scope>NUCLEOTIDE SEQUENCE [LARGE SCALE GENOMIC DNA]</scope>
    <source>
        <strain evidence="2">ATCC 18683 / 1980 / Ss-1</strain>
    </source>
</reference>
<dbReference type="Proteomes" id="UP000177798">
    <property type="component" value="Chromosome 13"/>
</dbReference>
<evidence type="ECO:0008006" key="3">
    <source>
        <dbReference type="Google" id="ProtNLM"/>
    </source>
</evidence>
<dbReference type="InterPro" id="IPR029033">
    <property type="entry name" value="His_PPase_superfam"/>
</dbReference>
<gene>
    <name evidence="1" type="ORF">sscle_13g092650</name>
</gene>
<sequence>MHVIVHLIRHEKSAHKAPGFYERLACFMCDPDLTTEGRSNCRKFSKNFSSNSKYITHIWCSPMKRTINTALLSFKDVIQRGVKVQAMDLLQNRDASANGIGMDKEDLQKLFGAQVGFEKVEEGWNEKSFGKWAPGNQDWKMPALKMALKDLRSTTNIAEVVIVSHGSLLDDLTRLRGGYRRSWRGEVRSYLINDPGEPCQLLDKNALEQYRSLATDDQMIPKSDQDLTNTNDPEKSRLAVALNPPASKNSGEALVEIAPINKTIPQTIPTTVQILETAKQTENNPTTSAQPLQQKTTTKTTTTIKLKRIFPQEFEAEPLHISKKIYAIPQENNKLNGIWSMSDQDIARKVMTNEWMWMKEQVSVQLLMNKARVKGTQMCLLDDDVVDCDVDNVDNEINGWERKVVVAV</sequence>
<evidence type="ECO:0000313" key="1">
    <source>
        <dbReference type="EMBL" id="APA14495.1"/>
    </source>
</evidence>
<dbReference type="EMBL" id="CP017826">
    <property type="protein sequence ID" value="APA14495.1"/>
    <property type="molecule type" value="Genomic_DNA"/>
</dbReference>
<organism evidence="1 2">
    <name type="scientific">Sclerotinia sclerotiorum (strain ATCC 18683 / 1980 / Ss-1)</name>
    <name type="common">White mold</name>
    <name type="synonym">Whetzelinia sclerotiorum</name>
    <dbReference type="NCBI Taxonomy" id="665079"/>
    <lineage>
        <taxon>Eukaryota</taxon>
        <taxon>Fungi</taxon>
        <taxon>Dikarya</taxon>
        <taxon>Ascomycota</taxon>
        <taxon>Pezizomycotina</taxon>
        <taxon>Leotiomycetes</taxon>
        <taxon>Helotiales</taxon>
        <taxon>Sclerotiniaceae</taxon>
        <taxon>Sclerotinia</taxon>
    </lineage>
</organism>
<dbReference type="OrthoDB" id="496981at2759"/>
<dbReference type="InterPro" id="IPR013078">
    <property type="entry name" value="His_Pase_superF_clade-1"/>
</dbReference>
<accession>A0A1D9QHS7</accession>